<keyword evidence="4 6" id="KW-1133">Transmembrane helix</keyword>
<organism evidence="8 9">
    <name type="scientific">Sinomonas cyclohexanicum</name>
    <name type="common">Corynebacterium cyclohexanicum</name>
    <dbReference type="NCBI Taxonomy" id="322009"/>
    <lineage>
        <taxon>Bacteria</taxon>
        <taxon>Bacillati</taxon>
        <taxon>Actinomycetota</taxon>
        <taxon>Actinomycetes</taxon>
        <taxon>Micrococcales</taxon>
        <taxon>Micrococcaceae</taxon>
        <taxon>Sinomonas</taxon>
    </lineage>
</organism>
<evidence type="ECO:0000259" key="7">
    <source>
        <dbReference type="Pfam" id="PF06271"/>
    </source>
</evidence>
<feature type="transmembrane region" description="Helical" evidence="6">
    <location>
        <begin position="19"/>
        <end position="44"/>
    </location>
</feature>
<evidence type="ECO:0000313" key="8">
    <source>
        <dbReference type="EMBL" id="BCT74310.1"/>
    </source>
</evidence>
<feature type="transmembrane region" description="Helical" evidence="6">
    <location>
        <begin position="56"/>
        <end position="77"/>
    </location>
</feature>
<keyword evidence="2" id="KW-1003">Cell membrane</keyword>
<dbReference type="PANTHER" id="PTHR36115">
    <property type="entry name" value="PROLINE-RICH ANTIGEN HOMOLOG-RELATED"/>
    <property type="match status" value="1"/>
</dbReference>
<keyword evidence="3 6" id="KW-0812">Transmembrane</keyword>
<dbReference type="PANTHER" id="PTHR36115:SF6">
    <property type="entry name" value="PROLINE-RICH ANTIGEN HOMOLOG"/>
    <property type="match status" value="1"/>
</dbReference>
<name>A0ABM7PQ40_SINCY</name>
<dbReference type="Pfam" id="PF06271">
    <property type="entry name" value="RDD"/>
    <property type="match status" value="1"/>
</dbReference>
<dbReference type="InterPro" id="IPR051791">
    <property type="entry name" value="Pra-immunoreactive"/>
</dbReference>
<evidence type="ECO:0000256" key="3">
    <source>
        <dbReference type="ARBA" id="ARBA00022692"/>
    </source>
</evidence>
<evidence type="ECO:0000256" key="6">
    <source>
        <dbReference type="SAM" id="Phobius"/>
    </source>
</evidence>
<evidence type="ECO:0000256" key="1">
    <source>
        <dbReference type="ARBA" id="ARBA00004651"/>
    </source>
</evidence>
<comment type="subcellular location">
    <subcellularLocation>
        <location evidence="1">Cell membrane</location>
        <topology evidence="1">Multi-pass membrane protein</topology>
    </subcellularLocation>
</comment>
<feature type="transmembrane region" description="Helical" evidence="6">
    <location>
        <begin position="111"/>
        <end position="129"/>
    </location>
</feature>
<feature type="domain" description="RDD" evidence="7">
    <location>
        <begin position="16"/>
        <end position="165"/>
    </location>
</feature>
<protein>
    <recommendedName>
        <fullName evidence="7">RDD domain-containing protein</fullName>
    </recommendedName>
</protein>
<dbReference type="Proteomes" id="UP001319861">
    <property type="component" value="Chromosome"/>
</dbReference>
<keyword evidence="5 6" id="KW-0472">Membrane</keyword>
<keyword evidence="9" id="KW-1185">Reference proteome</keyword>
<gene>
    <name evidence="8" type="ORF">SCMU_01520</name>
</gene>
<accession>A0ABM7PQ40</accession>
<dbReference type="RefSeq" id="WP_229231063.1">
    <property type="nucleotide sequence ID" value="NZ_AP024525.1"/>
</dbReference>
<reference evidence="8 9" key="1">
    <citation type="journal article" date="2021" name="J. Biosci. Bioeng.">
        <title>Identification and characterization of a chc gene cluster responsible for the aromatization pathway of cyclohexanecarboxylate degradation in Sinomonas cyclohexanicum ATCC 51369.</title>
        <authorList>
            <person name="Yamamoto T."/>
            <person name="Hasegawa Y."/>
            <person name="Lau P.C.K."/>
            <person name="Iwaki H."/>
        </authorList>
    </citation>
    <scope>NUCLEOTIDE SEQUENCE [LARGE SCALE GENOMIC DNA]</scope>
    <source>
        <strain evidence="8 9">ATCC 51369</strain>
    </source>
</reference>
<evidence type="ECO:0000313" key="9">
    <source>
        <dbReference type="Proteomes" id="UP001319861"/>
    </source>
</evidence>
<feature type="transmembrane region" description="Helical" evidence="6">
    <location>
        <begin position="135"/>
        <end position="156"/>
    </location>
</feature>
<dbReference type="EMBL" id="AP024525">
    <property type="protein sequence ID" value="BCT74310.1"/>
    <property type="molecule type" value="Genomic_DNA"/>
</dbReference>
<evidence type="ECO:0000256" key="5">
    <source>
        <dbReference type="ARBA" id="ARBA00023136"/>
    </source>
</evidence>
<evidence type="ECO:0000256" key="4">
    <source>
        <dbReference type="ARBA" id="ARBA00022989"/>
    </source>
</evidence>
<dbReference type="InterPro" id="IPR010432">
    <property type="entry name" value="RDD"/>
</dbReference>
<proteinExistence type="predicted"/>
<evidence type="ECO:0000256" key="2">
    <source>
        <dbReference type="ARBA" id="ARBA00022475"/>
    </source>
</evidence>
<sequence>MNGVAGTPRAEARIALRRIAAFFVDWLLIVTYALLAFVALAPLVRGAFVEPGKAELAGFLILTLPVVLYFSVCEAAAGRTVGKRLVGLAVVAREGGRLPAGRAVVRNVTKFVPWELGHFAVWHAFAFPGGPLEPAAYAALVACYVLAAVYGVGLFVGGRTLYDLVASSRVVRTAATHHGTGPARGGANP</sequence>